<dbReference type="InterPro" id="IPR012946">
    <property type="entry name" value="X8"/>
</dbReference>
<keyword evidence="8" id="KW-0449">Lipoprotein</keyword>
<gene>
    <name evidence="12" type="ORF">SASPL_123001</name>
</gene>
<dbReference type="AlphaFoldDB" id="A0A8X8ZSS6"/>
<dbReference type="Pfam" id="PF07983">
    <property type="entry name" value="X8"/>
    <property type="match status" value="1"/>
</dbReference>
<evidence type="ECO:0000256" key="2">
    <source>
        <dbReference type="ARBA" id="ARBA00022475"/>
    </source>
</evidence>
<reference evidence="12" key="1">
    <citation type="submission" date="2018-01" db="EMBL/GenBank/DDBJ databases">
        <authorList>
            <person name="Mao J.F."/>
        </authorList>
    </citation>
    <scope>NUCLEOTIDE SEQUENCE</scope>
    <source>
        <strain evidence="12">Huo1</strain>
        <tissue evidence="12">Leaf</tissue>
    </source>
</reference>
<feature type="compositionally biased region" description="Low complexity" evidence="9">
    <location>
        <begin position="224"/>
        <end position="238"/>
    </location>
</feature>
<feature type="signal peptide" evidence="10">
    <location>
        <begin position="1"/>
        <end position="24"/>
    </location>
</feature>
<feature type="region of interest" description="Disordered" evidence="9">
    <location>
        <begin position="224"/>
        <end position="271"/>
    </location>
</feature>
<evidence type="ECO:0000256" key="3">
    <source>
        <dbReference type="ARBA" id="ARBA00022622"/>
    </source>
</evidence>
<dbReference type="Proteomes" id="UP000298416">
    <property type="component" value="Unassembled WGS sequence"/>
</dbReference>
<evidence type="ECO:0000313" key="12">
    <source>
        <dbReference type="EMBL" id="KAG6415588.1"/>
    </source>
</evidence>
<organism evidence="12">
    <name type="scientific">Salvia splendens</name>
    <name type="common">Scarlet sage</name>
    <dbReference type="NCBI Taxonomy" id="180675"/>
    <lineage>
        <taxon>Eukaryota</taxon>
        <taxon>Viridiplantae</taxon>
        <taxon>Streptophyta</taxon>
        <taxon>Embryophyta</taxon>
        <taxon>Tracheophyta</taxon>
        <taxon>Spermatophyta</taxon>
        <taxon>Magnoliopsida</taxon>
        <taxon>eudicotyledons</taxon>
        <taxon>Gunneridae</taxon>
        <taxon>Pentapetalae</taxon>
        <taxon>asterids</taxon>
        <taxon>lamiids</taxon>
        <taxon>Lamiales</taxon>
        <taxon>Lamiaceae</taxon>
        <taxon>Nepetoideae</taxon>
        <taxon>Mentheae</taxon>
        <taxon>Salviinae</taxon>
        <taxon>Salvia</taxon>
        <taxon>Salvia subgen. Calosphace</taxon>
        <taxon>core Calosphace</taxon>
    </lineage>
</organism>
<sequence length="318" mass="31561">MDASPSNKLLFIFLLSLCSSGSSAKGIHKLIQTTQHDTMNPPFTASPVTNPVTTPVTNPVTTPATGTYPPADASTPPLVTIPSANPATGTPIPPATDPTLNPPFPATPTFPPGGGQPAVSTYPPVQAGGQSWCVVRSGVPESVLQVALDYACGIGGADCSAIQDGAACSNPSTLENHASYAFNAYYQKNPAPTSCDFGGAATLTNANPSSGSCIFPTSSSASTASPTNPATVSPTNPAVPTPGTDFSSGAAPAGFGGTGSGTGIPPTVLNSSNPALGGGIDGYGETPPTASISSASVTMAGFITCIILPLSTIPLWRL</sequence>
<dbReference type="EMBL" id="PNBA02000008">
    <property type="protein sequence ID" value="KAG6415588.1"/>
    <property type="molecule type" value="Genomic_DNA"/>
</dbReference>
<evidence type="ECO:0000256" key="6">
    <source>
        <dbReference type="ARBA" id="ARBA00023157"/>
    </source>
</evidence>
<dbReference type="SMART" id="SM00768">
    <property type="entry name" value="X8"/>
    <property type="match status" value="1"/>
</dbReference>
<reference evidence="12" key="2">
    <citation type="submission" date="2020-08" db="EMBL/GenBank/DDBJ databases">
        <title>Plant Genome Project.</title>
        <authorList>
            <person name="Zhang R.-G."/>
        </authorList>
    </citation>
    <scope>NUCLEOTIDE SEQUENCE</scope>
    <source>
        <strain evidence="12">Huo1</strain>
        <tissue evidence="12">Leaf</tissue>
    </source>
</reference>
<dbReference type="PANTHER" id="PTHR31044">
    <property type="entry name" value="BETA-1,3 GLUCANASE"/>
    <property type="match status" value="1"/>
</dbReference>
<dbReference type="GO" id="GO:0005886">
    <property type="term" value="C:plasma membrane"/>
    <property type="evidence" value="ECO:0007669"/>
    <property type="project" value="UniProtKB-SubCell"/>
</dbReference>
<feature type="domain" description="X8" evidence="11">
    <location>
        <begin position="131"/>
        <end position="215"/>
    </location>
</feature>
<dbReference type="GO" id="GO:0098552">
    <property type="term" value="C:side of membrane"/>
    <property type="evidence" value="ECO:0007669"/>
    <property type="project" value="UniProtKB-KW"/>
</dbReference>
<accession>A0A8X8ZSS6</accession>
<keyword evidence="2" id="KW-1003">Cell membrane</keyword>
<evidence type="ECO:0000256" key="7">
    <source>
        <dbReference type="ARBA" id="ARBA00023180"/>
    </source>
</evidence>
<evidence type="ECO:0000256" key="9">
    <source>
        <dbReference type="SAM" id="MobiDB-lite"/>
    </source>
</evidence>
<evidence type="ECO:0000259" key="11">
    <source>
        <dbReference type="SMART" id="SM00768"/>
    </source>
</evidence>
<evidence type="ECO:0000256" key="4">
    <source>
        <dbReference type="ARBA" id="ARBA00022729"/>
    </source>
</evidence>
<dbReference type="PANTHER" id="PTHR31044:SF120">
    <property type="entry name" value="CARBOHYDRATE-BINDING X8 DOMAIN SUPERFAMILY PROTEIN"/>
    <property type="match status" value="1"/>
</dbReference>
<keyword evidence="7" id="KW-0325">Glycoprotein</keyword>
<evidence type="ECO:0000256" key="8">
    <source>
        <dbReference type="ARBA" id="ARBA00023288"/>
    </source>
</evidence>
<keyword evidence="4 10" id="KW-0732">Signal</keyword>
<dbReference type="InterPro" id="IPR044788">
    <property type="entry name" value="X8_dom_prot"/>
</dbReference>
<dbReference type="OrthoDB" id="417697at2759"/>
<evidence type="ECO:0000256" key="10">
    <source>
        <dbReference type="SAM" id="SignalP"/>
    </source>
</evidence>
<proteinExistence type="predicted"/>
<dbReference type="Gene3D" id="1.20.58.1040">
    <property type="match status" value="1"/>
</dbReference>
<evidence type="ECO:0000256" key="5">
    <source>
        <dbReference type="ARBA" id="ARBA00023136"/>
    </source>
</evidence>
<protein>
    <recommendedName>
        <fullName evidence="11">X8 domain-containing protein</fullName>
    </recommendedName>
</protein>
<evidence type="ECO:0000313" key="13">
    <source>
        <dbReference type="Proteomes" id="UP000298416"/>
    </source>
</evidence>
<keyword evidence="6" id="KW-1015">Disulfide bond</keyword>
<feature type="chain" id="PRO_5036495578" description="X8 domain-containing protein" evidence="10">
    <location>
        <begin position="25"/>
        <end position="318"/>
    </location>
</feature>
<dbReference type="FunFam" id="1.20.58.1040:FF:000001">
    <property type="entry name" value="Glucan endo-1,3-beta-glucosidase 4"/>
    <property type="match status" value="1"/>
</dbReference>
<dbReference type="GO" id="GO:0009506">
    <property type="term" value="C:plasmodesma"/>
    <property type="evidence" value="ECO:0007669"/>
    <property type="project" value="UniProtKB-ARBA"/>
</dbReference>
<comment type="subcellular location">
    <subcellularLocation>
        <location evidence="1">Cell membrane</location>
        <topology evidence="1">Lipid-anchor</topology>
        <topology evidence="1">GPI-anchor</topology>
    </subcellularLocation>
</comment>
<keyword evidence="3" id="KW-0336">GPI-anchor</keyword>
<keyword evidence="5" id="KW-0472">Membrane</keyword>
<name>A0A8X8ZSS6_SALSN</name>
<keyword evidence="13" id="KW-1185">Reference proteome</keyword>
<evidence type="ECO:0000256" key="1">
    <source>
        <dbReference type="ARBA" id="ARBA00004609"/>
    </source>
</evidence>
<comment type="caution">
    <text evidence="12">The sequence shown here is derived from an EMBL/GenBank/DDBJ whole genome shotgun (WGS) entry which is preliminary data.</text>
</comment>